<accession>A0A392R7Y8</accession>
<protein>
    <submittedName>
        <fullName evidence="1">Uncharacterized protein</fullName>
    </submittedName>
</protein>
<organism evidence="1 2">
    <name type="scientific">Trifolium medium</name>
    <dbReference type="NCBI Taxonomy" id="97028"/>
    <lineage>
        <taxon>Eukaryota</taxon>
        <taxon>Viridiplantae</taxon>
        <taxon>Streptophyta</taxon>
        <taxon>Embryophyta</taxon>
        <taxon>Tracheophyta</taxon>
        <taxon>Spermatophyta</taxon>
        <taxon>Magnoliopsida</taxon>
        <taxon>eudicotyledons</taxon>
        <taxon>Gunneridae</taxon>
        <taxon>Pentapetalae</taxon>
        <taxon>rosids</taxon>
        <taxon>fabids</taxon>
        <taxon>Fabales</taxon>
        <taxon>Fabaceae</taxon>
        <taxon>Papilionoideae</taxon>
        <taxon>50 kb inversion clade</taxon>
        <taxon>NPAAA clade</taxon>
        <taxon>Hologalegina</taxon>
        <taxon>IRL clade</taxon>
        <taxon>Trifolieae</taxon>
        <taxon>Trifolium</taxon>
    </lineage>
</organism>
<evidence type="ECO:0000313" key="2">
    <source>
        <dbReference type="Proteomes" id="UP000265520"/>
    </source>
</evidence>
<feature type="non-terminal residue" evidence="1">
    <location>
        <position position="1"/>
    </location>
</feature>
<comment type="caution">
    <text evidence="1">The sequence shown here is derived from an EMBL/GenBank/DDBJ whole genome shotgun (WGS) entry which is preliminary data.</text>
</comment>
<proteinExistence type="predicted"/>
<sequence length="49" mass="5257">SDKWLVAMVLLTDVVSLPSSFPRLSIGLTSECGLKGLLACCYLQRDVGT</sequence>
<keyword evidence="2" id="KW-1185">Reference proteome</keyword>
<dbReference type="AlphaFoldDB" id="A0A392R7Y8"/>
<reference evidence="1 2" key="1">
    <citation type="journal article" date="2018" name="Front. Plant Sci.">
        <title>Red Clover (Trifolium pratense) and Zigzag Clover (T. medium) - A Picture of Genomic Similarities and Differences.</title>
        <authorList>
            <person name="Dluhosova J."/>
            <person name="Istvanek J."/>
            <person name="Nedelnik J."/>
            <person name="Repkova J."/>
        </authorList>
    </citation>
    <scope>NUCLEOTIDE SEQUENCE [LARGE SCALE GENOMIC DNA]</scope>
    <source>
        <strain evidence="2">cv. 10/8</strain>
        <tissue evidence="1">Leaf</tissue>
    </source>
</reference>
<dbReference type="EMBL" id="LXQA010197836">
    <property type="protein sequence ID" value="MCI32691.1"/>
    <property type="molecule type" value="Genomic_DNA"/>
</dbReference>
<evidence type="ECO:0000313" key="1">
    <source>
        <dbReference type="EMBL" id="MCI32691.1"/>
    </source>
</evidence>
<dbReference type="Proteomes" id="UP000265520">
    <property type="component" value="Unassembled WGS sequence"/>
</dbReference>
<name>A0A392R7Y8_9FABA</name>